<dbReference type="AlphaFoldDB" id="A0AAD5SLH9"/>
<reference evidence="1" key="1">
    <citation type="submission" date="2020-05" db="EMBL/GenBank/DDBJ databases">
        <title>Phylogenomic resolution of chytrid fungi.</title>
        <authorList>
            <person name="Stajich J.E."/>
            <person name="Amses K."/>
            <person name="Simmons R."/>
            <person name="Seto K."/>
            <person name="Myers J."/>
            <person name="Bonds A."/>
            <person name="Quandt C.A."/>
            <person name="Barry K."/>
            <person name="Liu P."/>
            <person name="Grigoriev I."/>
            <person name="Longcore J.E."/>
            <person name="James T.Y."/>
        </authorList>
    </citation>
    <scope>NUCLEOTIDE SEQUENCE</scope>
    <source>
        <strain evidence="1">JEL0513</strain>
    </source>
</reference>
<evidence type="ECO:0000313" key="1">
    <source>
        <dbReference type="EMBL" id="KAJ3077622.1"/>
    </source>
</evidence>
<dbReference type="EMBL" id="JADGJH010006284">
    <property type="protein sequence ID" value="KAJ3077622.1"/>
    <property type="molecule type" value="Genomic_DNA"/>
</dbReference>
<protein>
    <submittedName>
        <fullName evidence="1">Uncharacterized protein</fullName>
    </submittedName>
</protein>
<dbReference type="Proteomes" id="UP001211907">
    <property type="component" value="Unassembled WGS sequence"/>
</dbReference>
<evidence type="ECO:0000313" key="2">
    <source>
        <dbReference type="Proteomes" id="UP001211907"/>
    </source>
</evidence>
<organism evidence="1 2">
    <name type="scientific">Physocladia obscura</name>
    <dbReference type="NCBI Taxonomy" id="109957"/>
    <lineage>
        <taxon>Eukaryota</taxon>
        <taxon>Fungi</taxon>
        <taxon>Fungi incertae sedis</taxon>
        <taxon>Chytridiomycota</taxon>
        <taxon>Chytridiomycota incertae sedis</taxon>
        <taxon>Chytridiomycetes</taxon>
        <taxon>Chytridiales</taxon>
        <taxon>Chytriomycetaceae</taxon>
        <taxon>Physocladia</taxon>
    </lineage>
</organism>
<name>A0AAD5SLH9_9FUNG</name>
<feature type="non-terminal residue" evidence="1">
    <location>
        <position position="190"/>
    </location>
</feature>
<proteinExistence type="predicted"/>
<gene>
    <name evidence="1" type="ORF">HK100_010962</name>
</gene>
<keyword evidence="2" id="KW-1185">Reference proteome</keyword>
<sequence length="190" mass="21582">MSLTLLRPSDAAQHSKSTSVEIIQQQQFITPNWTLADLEPRIDLLQAQFLDFLNGEEGVSDYMSSFGVFGGSLESLNGSFDILETWPRIHQYALKIHSLDYNRADIHELARRVRAMLIAYTLLRDHQSLIPVIAAAMPSTYKDAKTAARVLRAEMREVVDGVTKLVFSWISPRFESVGEMQDYFLSKKTK</sequence>
<comment type="caution">
    <text evidence="1">The sequence shown here is derived from an EMBL/GenBank/DDBJ whole genome shotgun (WGS) entry which is preliminary data.</text>
</comment>
<accession>A0AAD5SLH9</accession>